<keyword evidence="9" id="KW-0677">Repeat</keyword>
<dbReference type="GO" id="GO:0070588">
    <property type="term" value="P:calcium ion transmembrane transport"/>
    <property type="evidence" value="ECO:0000318"/>
    <property type="project" value="GO_Central"/>
</dbReference>
<dbReference type="CDD" id="cd00051">
    <property type="entry name" value="EFh"/>
    <property type="match status" value="1"/>
</dbReference>
<dbReference type="GO" id="GO:0005774">
    <property type="term" value="C:vacuolar membrane"/>
    <property type="evidence" value="ECO:0007669"/>
    <property type="project" value="UniProtKB-ARBA"/>
</dbReference>
<dbReference type="Pfam" id="PF01699">
    <property type="entry name" value="Na_Ca_ex"/>
    <property type="match status" value="2"/>
</dbReference>
<keyword evidence="15 17" id="KW-0472">Membrane</keyword>
<dbReference type="GO" id="GO:0006874">
    <property type="term" value="P:intracellular calcium ion homeostasis"/>
    <property type="evidence" value="ECO:0000318"/>
    <property type="project" value="GO_Central"/>
</dbReference>
<keyword evidence="6" id="KW-0109">Calcium transport</keyword>
<evidence type="ECO:0000256" key="17">
    <source>
        <dbReference type="SAM" id="Phobius"/>
    </source>
</evidence>
<dbReference type="SMART" id="SM00054">
    <property type="entry name" value="EFh"/>
    <property type="match status" value="2"/>
</dbReference>
<evidence type="ECO:0000256" key="14">
    <source>
        <dbReference type="ARBA" id="ARBA00023065"/>
    </source>
</evidence>
<dbReference type="PANTHER" id="PTHR31503:SF81">
    <property type="entry name" value="EF-HAND DOMAIN-CONTAINING PROTEIN"/>
    <property type="match status" value="1"/>
</dbReference>
<dbReference type="OMA" id="FKGISRW"/>
<feature type="transmembrane region" description="Helical" evidence="17">
    <location>
        <begin position="371"/>
        <end position="390"/>
    </location>
</feature>
<dbReference type="InterPro" id="IPR002048">
    <property type="entry name" value="EF_hand_dom"/>
</dbReference>
<keyword evidence="16" id="KW-0739">Sodium transport</keyword>
<feature type="transmembrane region" description="Helical" evidence="17">
    <location>
        <begin position="12"/>
        <end position="31"/>
    </location>
</feature>
<evidence type="ECO:0000256" key="12">
    <source>
        <dbReference type="ARBA" id="ARBA00023016"/>
    </source>
</evidence>
<sequence>MECSESYGMLPCSTRVVGNVYLLATYGFVMLKAAQLLSDGSELLLTVLNPGIIGGLLLPILGSLPDALLILVSGLGGNQETAQSQVSVGMGLLAGSTIMLLTLLWGSCLFVGRCDLYPVNADLVAKDGTLTRGFSLTGTGITTDSQTTVSAWIMIATVFPYVLAQLPHLLHRPSYGHPFAVVSCVISFCALFIYCGYQVVSPWIQQRRIYFARHRYRQSHALHRVHVYSTQQAWGGLFLEDGVTPNKDVLLKIFGYFDENDDGHLSERELRGFIVGLGITHETHLPEEEEVQSWLREFDTSRDDKVSREEFVAAITKWMRSFRAKDSHRDNPEYWHSQAKDARSSLDALLEQQPDDDQDDDEQDKQAPKQVILKASAFILAGAVIAGVFADPLVDAIDNFSKASKIPSFFVAFVATPLATNSSEAVSSLMFAARKKKRNISMTYSQIYGAVTLNNTLCLGVFLAIVCARRLVWDFSSEVTVIAVVTFLVGLLGGRRTTFRLYMALAVLSLYPLSIALVAGLDYGLGWH</sequence>
<keyword evidence="4" id="KW-0050">Antiport</keyword>
<organism evidence="20">
    <name type="scientific">Selaginella moellendorffii</name>
    <name type="common">Spikemoss</name>
    <dbReference type="NCBI Taxonomy" id="88036"/>
    <lineage>
        <taxon>Eukaryota</taxon>
        <taxon>Viridiplantae</taxon>
        <taxon>Streptophyta</taxon>
        <taxon>Embryophyta</taxon>
        <taxon>Tracheophyta</taxon>
        <taxon>Lycopodiopsida</taxon>
        <taxon>Selaginellales</taxon>
        <taxon>Selaginellaceae</taxon>
        <taxon>Selaginella</taxon>
    </lineage>
</organism>
<dbReference type="SUPFAM" id="SSF47473">
    <property type="entry name" value="EF-hand"/>
    <property type="match status" value="1"/>
</dbReference>
<dbReference type="InterPro" id="IPR004713">
    <property type="entry name" value="CaH_exchang"/>
</dbReference>
<dbReference type="HOGENOM" id="CLU_023891_0_0_1"/>
<dbReference type="eggNOG" id="ENOG502QV8Y">
    <property type="taxonomic scope" value="Eukaryota"/>
</dbReference>
<evidence type="ECO:0000259" key="18">
    <source>
        <dbReference type="PROSITE" id="PS50222"/>
    </source>
</evidence>
<evidence type="ECO:0000256" key="4">
    <source>
        <dbReference type="ARBA" id="ARBA00022449"/>
    </source>
</evidence>
<dbReference type="FunFam" id="1.20.1420.30:FF:000019">
    <property type="entry name" value="Sodium/calcium exchanger NCL2"/>
    <property type="match status" value="1"/>
</dbReference>
<dbReference type="GO" id="GO:0005509">
    <property type="term" value="F:calcium ion binding"/>
    <property type="evidence" value="ECO:0007669"/>
    <property type="project" value="InterPro"/>
</dbReference>
<feature type="transmembrane region" description="Helical" evidence="17">
    <location>
        <begin position="472"/>
        <end position="494"/>
    </location>
</feature>
<dbReference type="Gene3D" id="1.10.238.10">
    <property type="entry name" value="EF-hand"/>
    <property type="match status" value="1"/>
</dbReference>
<evidence type="ECO:0000256" key="15">
    <source>
        <dbReference type="ARBA" id="ARBA00023136"/>
    </source>
</evidence>
<proteinExistence type="inferred from homology"/>
<feature type="transmembrane region" description="Helical" evidence="17">
    <location>
        <begin position="88"/>
        <end position="112"/>
    </location>
</feature>
<keyword evidence="5" id="KW-1003">Cell membrane</keyword>
<comment type="similarity">
    <text evidence="2">Belongs to the Ca(2+):cation antiporter (CaCA) (TC 2.A.19) family.</text>
</comment>
<dbReference type="KEGG" id="smo:SELMODRAFT_181929"/>
<gene>
    <name evidence="19" type="ORF">SELMODRAFT_181929</name>
</gene>
<dbReference type="AlphaFoldDB" id="D8SQT5"/>
<feature type="domain" description="EF-hand" evidence="18">
    <location>
        <begin position="286"/>
        <end position="321"/>
    </location>
</feature>
<evidence type="ECO:0000313" key="20">
    <source>
        <dbReference type="Proteomes" id="UP000001514"/>
    </source>
</evidence>
<dbReference type="Gramene" id="EFJ13222">
    <property type="protein sequence ID" value="EFJ13222"/>
    <property type="gene ID" value="SELMODRAFT_181929"/>
</dbReference>
<evidence type="ECO:0000256" key="9">
    <source>
        <dbReference type="ARBA" id="ARBA00022737"/>
    </source>
</evidence>
<feature type="transmembrane region" description="Helical" evidence="17">
    <location>
        <begin position="445"/>
        <end position="466"/>
    </location>
</feature>
<dbReference type="Proteomes" id="UP000001514">
    <property type="component" value="Unassembled WGS sequence"/>
</dbReference>
<accession>D8SQT5</accession>
<dbReference type="GO" id="GO:0015369">
    <property type="term" value="F:calcium:proton antiporter activity"/>
    <property type="evidence" value="ECO:0000318"/>
    <property type="project" value="GO_Central"/>
</dbReference>
<dbReference type="Gene3D" id="1.20.1420.30">
    <property type="entry name" value="NCX, central ion-binding region"/>
    <property type="match status" value="1"/>
</dbReference>
<dbReference type="PANTHER" id="PTHR31503">
    <property type="entry name" value="VACUOLAR CALCIUM ION TRANSPORTER"/>
    <property type="match status" value="1"/>
</dbReference>
<dbReference type="EMBL" id="GL377634">
    <property type="protein sequence ID" value="EFJ13222.1"/>
    <property type="molecule type" value="Genomic_DNA"/>
</dbReference>
<dbReference type="PROSITE" id="PS50222">
    <property type="entry name" value="EF_HAND_2"/>
    <property type="match status" value="2"/>
</dbReference>
<keyword evidence="10" id="KW-0106">Calcium</keyword>
<dbReference type="GO" id="GO:0005886">
    <property type="term" value="C:plasma membrane"/>
    <property type="evidence" value="ECO:0007669"/>
    <property type="project" value="UniProtKB-SubCell"/>
</dbReference>
<evidence type="ECO:0000256" key="1">
    <source>
        <dbReference type="ARBA" id="ARBA00004651"/>
    </source>
</evidence>
<evidence type="ECO:0000256" key="7">
    <source>
        <dbReference type="ARBA" id="ARBA00022692"/>
    </source>
</evidence>
<evidence type="ECO:0000256" key="10">
    <source>
        <dbReference type="ARBA" id="ARBA00022837"/>
    </source>
</evidence>
<dbReference type="GO" id="GO:0006814">
    <property type="term" value="P:sodium ion transport"/>
    <property type="evidence" value="ECO:0007669"/>
    <property type="project" value="UniProtKB-KW"/>
</dbReference>
<feature type="transmembrane region" description="Helical" evidence="17">
    <location>
        <begin position="179"/>
        <end position="200"/>
    </location>
</feature>
<dbReference type="FunCoup" id="D8SQT5">
    <property type="interactions" value="1342"/>
</dbReference>
<protein>
    <recommendedName>
        <fullName evidence="18">EF-hand domain-containing protein</fullName>
    </recommendedName>
</protein>
<dbReference type="Pfam" id="PF13499">
    <property type="entry name" value="EF-hand_7"/>
    <property type="match status" value="1"/>
</dbReference>
<evidence type="ECO:0000256" key="3">
    <source>
        <dbReference type="ARBA" id="ARBA00022448"/>
    </source>
</evidence>
<feature type="transmembrane region" description="Helical" evidence="17">
    <location>
        <begin position="501"/>
        <end position="521"/>
    </location>
</feature>
<reference evidence="19 20" key="1">
    <citation type="journal article" date="2011" name="Science">
        <title>The Selaginella genome identifies genetic changes associated with the evolution of vascular plants.</title>
        <authorList>
            <person name="Banks J.A."/>
            <person name="Nishiyama T."/>
            <person name="Hasebe M."/>
            <person name="Bowman J.L."/>
            <person name="Gribskov M."/>
            <person name="dePamphilis C."/>
            <person name="Albert V.A."/>
            <person name="Aono N."/>
            <person name="Aoyama T."/>
            <person name="Ambrose B.A."/>
            <person name="Ashton N.W."/>
            <person name="Axtell M.J."/>
            <person name="Barker E."/>
            <person name="Barker M.S."/>
            <person name="Bennetzen J.L."/>
            <person name="Bonawitz N.D."/>
            <person name="Chapple C."/>
            <person name="Cheng C."/>
            <person name="Correa L.G."/>
            <person name="Dacre M."/>
            <person name="DeBarry J."/>
            <person name="Dreyer I."/>
            <person name="Elias M."/>
            <person name="Engstrom E.M."/>
            <person name="Estelle M."/>
            <person name="Feng L."/>
            <person name="Finet C."/>
            <person name="Floyd S.K."/>
            <person name="Frommer W.B."/>
            <person name="Fujita T."/>
            <person name="Gramzow L."/>
            <person name="Gutensohn M."/>
            <person name="Harholt J."/>
            <person name="Hattori M."/>
            <person name="Heyl A."/>
            <person name="Hirai T."/>
            <person name="Hiwatashi Y."/>
            <person name="Ishikawa M."/>
            <person name="Iwata M."/>
            <person name="Karol K.G."/>
            <person name="Koehler B."/>
            <person name="Kolukisaoglu U."/>
            <person name="Kubo M."/>
            <person name="Kurata T."/>
            <person name="Lalonde S."/>
            <person name="Li K."/>
            <person name="Li Y."/>
            <person name="Litt A."/>
            <person name="Lyons E."/>
            <person name="Manning G."/>
            <person name="Maruyama T."/>
            <person name="Michael T.P."/>
            <person name="Mikami K."/>
            <person name="Miyazaki S."/>
            <person name="Morinaga S."/>
            <person name="Murata T."/>
            <person name="Mueller-Roeber B."/>
            <person name="Nelson D.R."/>
            <person name="Obara M."/>
            <person name="Oguri Y."/>
            <person name="Olmstead R.G."/>
            <person name="Onodera N."/>
            <person name="Petersen B.L."/>
            <person name="Pils B."/>
            <person name="Prigge M."/>
            <person name="Rensing S.A."/>
            <person name="Riano-Pachon D.M."/>
            <person name="Roberts A.W."/>
            <person name="Sato Y."/>
            <person name="Scheller H.V."/>
            <person name="Schulz B."/>
            <person name="Schulz C."/>
            <person name="Shakirov E.V."/>
            <person name="Shibagaki N."/>
            <person name="Shinohara N."/>
            <person name="Shippen D.E."/>
            <person name="Soerensen I."/>
            <person name="Sotooka R."/>
            <person name="Sugimoto N."/>
            <person name="Sugita M."/>
            <person name="Sumikawa N."/>
            <person name="Tanurdzic M."/>
            <person name="Theissen G."/>
            <person name="Ulvskov P."/>
            <person name="Wakazuki S."/>
            <person name="Weng J.K."/>
            <person name="Willats W.W."/>
            <person name="Wipf D."/>
            <person name="Wolf P.G."/>
            <person name="Yang L."/>
            <person name="Zimmer A.D."/>
            <person name="Zhu Q."/>
            <person name="Mitros T."/>
            <person name="Hellsten U."/>
            <person name="Loque D."/>
            <person name="Otillar R."/>
            <person name="Salamov A."/>
            <person name="Schmutz J."/>
            <person name="Shapiro H."/>
            <person name="Lindquist E."/>
            <person name="Lucas S."/>
            <person name="Rokhsar D."/>
            <person name="Grigoriev I.V."/>
        </authorList>
    </citation>
    <scope>NUCLEOTIDE SEQUENCE [LARGE SCALE GENOMIC DNA]</scope>
</reference>
<evidence type="ECO:0000313" key="19">
    <source>
        <dbReference type="EMBL" id="EFJ13222.1"/>
    </source>
</evidence>
<evidence type="ECO:0000256" key="16">
    <source>
        <dbReference type="ARBA" id="ARBA00023201"/>
    </source>
</evidence>
<evidence type="ECO:0000256" key="13">
    <source>
        <dbReference type="ARBA" id="ARBA00023053"/>
    </source>
</evidence>
<keyword evidence="7 17" id="KW-0812">Transmembrane</keyword>
<evidence type="ECO:0000256" key="2">
    <source>
        <dbReference type="ARBA" id="ARBA00008170"/>
    </source>
</evidence>
<dbReference type="InterPro" id="IPR018247">
    <property type="entry name" value="EF_Hand_1_Ca_BS"/>
</dbReference>
<keyword evidence="20" id="KW-1185">Reference proteome</keyword>
<keyword evidence="14" id="KW-0406">Ion transport</keyword>
<dbReference type="OrthoDB" id="26525at2759"/>
<dbReference type="InterPro" id="IPR044880">
    <property type="entry name" value="NCX_ion-bd_dom_sf"/>
</dbReference>
<feature type="transmembrane region" description="Helical" evidence="17">
    <location>
        <begin position="410"/>
        <end position="433"/>
    </location>
</feature>
<feature type="domain" description="EF-hand" evidence="18">
    <location>
        <begin position="245"/>
        <end position="280"/>
    </location>
</feature>
<dbReference type="InterPro" id="IPR004837">
    <property type="entry name" value="NaCa_Exmemb"/>
</dbReference>
<evidence type="ECO:0000256" key="6">
    <source>
        <dbReference type="ARBA" id="ARBA00022568"/>
    </source>
</evidence>
<keyword evidence="13" id="KW-0915">Sodium</keyword>
<comment type="subcellular location">
    <subcellularLocation>
        <location evidence="1">Cell membrane</location>
        <topology evidence="1">Multi-pass membrane protein</topology>
    </subcellularLocation>
</comment>
<dbReference type="InParanoid" id="D8SQT5"/>
<evidence type="ECO:0000256" key="5">
    <source>
        <dbReference type="ARBA" id="ARBA00022475"/>
    </source>
</evidence>
<feature type="transmembrane region" description="Helical" evidence="17">
    <location>
        <begin position="51"/>
        <end position="76"/>
    </location>
</feature>
<evidence type="ECO:0000256" key="11">
    <source>
        <dbReference type="ARBA" id="ARBA00022989"/>
    </source>
</evidence>
<evidence type="ECO:0000256" key="8">
    <source>
        <dbReference type="ARBA" id="ARBA00022723"/>
    </source>
</evidence>
<dbReference type="InterPro" id="IPR011992">
    <property type="entry name" value="EF-hand-dom_pair"/>
</dbReference>
<keyword evidence="12" id="KW-0346">Stress response</keyword>
<keyword evidence="3" id="KW-0813">Transport</keyword>
<keyword evidence="11 17" id="KW-1133">Transmembrane helix</keyword>
<keyword evidence="8" id="KW-0479">Metal-binding</keyword>
<name>D8SQT5_SELML</name>
<dbReference type="PROSITE" id="PS00018">
    <property type="entry name" value="EF_HAND_1"/>
    <property type="match status" value="2"/>
</dbReference>